<proteinExistence type="inferred from homology"/>
<dbReference type="InterPro" id="IPR013449">
    <property type="entry name" value="Rhamnulokinase"/>
</dbReference>
<comment type="caution">
    <text evidence="10">The sequence shown here is derived from an EMBL/GenBank/DDBJ whole genome shotgun (WGS) entry which is preliminary data.</text>
</comment>
<comment type="similarity">
    <text evidence="1">Belongs to the FGGY kinase family.</text>
</comment>
<evidence type="ECO:0000256" key="7">
    <source>
        <dbReference type="ARBA" id="ARBA00023308"/>
    </source>
</evidence>
<sequence length="491" mass="53387">MQVYLAIDLGAGSGRLVAGKYDGSKLELEEVHRFSNDGVELNGACHWNTLQLFSSIQEGIRKAVDLFGDAIVSIAADSWGCDHAMLDRNGNMLGGHRQYRDPRTEGMQAELEKRMPLREVYAKTGVQAAFYNSSLHLLAERMRGNPGLDIADRLLFTPDLLAYWLSGEQANERTITSTSQLYNPSEEDWAWDVIDALELPRQMFGRIVPSGTVLGPVHPSVVERTGVHSGMQVVASAGHDTACAVAGLPMTQSGLWLSSGTWSIIGVESECPVTSAEAFEAGLSNEGGVEGTTRLLHNVAGMWMAQESIRHWKEQGEDTRFEVLDRLADEAEAFSAFIDPNAPEFASPGDMPERIREYCRKTGQEVPEDKGTILRVINESLALKYRQVAESLQQVTGKQFDCLNAGGGGTKNLMLMQSAADALGVPVVAGPVEATSCGNIMMQMVATGALPNVAAGRQLVADSMDTKTFTPQPSDEWAHAYLRFCQLTSKT</sequence>
<evidence type="ECO:0000259" key="9">
    <source>
        <dbReference type="Pfam" id="PF02782"/>
    </source>
</evidence>
<dbReference type="Gene3D" id="3.30.420.40">
    <property type="match status" value="2"/>
</dbReference>
<keyword evidence="3" id="KW-0547">Nucleotide-binding</keyword>
<evidence type="ECO:0000256" key="6">
    <source>
        <dbReference type="ARBA" id="ARBA00023157"/>
    </source>
</evidence>
<dbReference type="GO" id="GO:0005524">
    <property type="term" value="F:ATP binding"/>
    <property type="evidence" value="ECO:0007669"/>
    <property type="project" value="UniProtKB-KW"/>
</dbReference>
<accession>A0A851GK02</accession>
<reference evidence="10 11" key="1">
    <citation type="submission" date="2020-07" db="EMBL/GenBank/DDBJ databases">
        <title>Roseicoccus Jingziensis gen. nov., sp. nov., isolated from coastal seawater.</title>
        <authorList>
            <person name="Feng X."/>
        </authorList>
    </citation>
    <scope>NUCLEOTIDE SEQUENCE [LARGE SCALE GENOMIC DNA]</scope>
    <source>
        <strain evidence="10 11">N1E253</strain>
    </source>
</reference>
<keyword evidence="5" id="KW-0067">ATP-binding</keyword>
<keyword evidence="11" id="KW-1185">Reference proteome</keyword>
<evidence type="ECO:0000313" key="10">
    <source>
        <dbReference type="EMBL" id="NWK56191.1"/>
    </source>
</evidence>
<evidence type="ECO:0000256" key="1">
    <source>
        <dbReference type="ARBA" id="ARBA00009156"/>
    </source>
</evidence>
<dbReference type="CDD" id="cd07771">
    <property type="entry name" value="ASKHA_NBD_FGGY_RhaB-like"/>
    <property type="match status" value="1"/>
</dbReference>
<keyword evidence="6" id="KW-1015">Disulfide bond</keyword>
<dbReference type="InterPro" id="IPR018485">
    <property type="entry name" value="FGGY_C"/>
</dbReference>
<dbReference type="PANTHER" id="PTHR10196">
    <property type="entry name" value="SUGAR KINASE"/>
    <property type="match status" value="1"/>
</dbReference>
<dbReference type="GO" id="GO:0019301">
    <property type="term" value="P:rhamnose catabolic process"/>
    <property type="evidence" value="ECO:0007669"/>
    <property type="project" value="InterPro"/>
</dbReference>
<keyword evidence="7" id="KW-0684">Rhamnose metabolism</keyword>
<dbReference type="GO" id="GO:0008993">
    <property type="term" value="F:rhamnulokinase activity"/>
    <property type="evidence" value="ECO:0007669"/>
    <property type="project" value="InterPro"/>
</dbReference>
<evidence type="ECO:0000256" key="5">
    <source>
        <dbReference type="ARBA" id="ARBA00022840"/>
    </source>
</evidence>
<dbReference type="Pfam" id="PF00370">
    <property type="entry name" value="FGGY_N"/>
    <property type="match status" value="1"/>
</dbReference>
<dbReference type="GO" id="GO:0004370">
    <property type="term" value="F:glycerol kinase activity"/>
    <property type="evidence" value="ECO:0007669"/>
    <property type="project" value="TreeGrafter"/>
</dbReference>
<dbReference type="RefSeq" id="WP_178932933.1">
    <property type="nucleotide sequence ID" value="NZ_JACBAZ010000004.1"/>
</dbReference>
<evidence type="ECO:0000256" key="2">
    <source>
        <dbReference type="ARBA" id="ARBA00022679"/>
    </source>
</evidence>
<keyword evidence="4 10" id="KW-0418">Kinase</keyword>
<feature type="domain" description="Carbohydrate kinase FGGY N-terminal" evidence="8">
    <location>
        <begin position="3"/>
        <end position="247"/>
    </location>
</feature>
<feature type="domain" description="Carbohydrate kinase FGGY C-terminal" evidence="9">
    <location>
        <begin position="257"/>
        <end position="446"/>
    </location>
</feature>
<name>A0A851GK02_9BACT</name>
<dbReference type="GO" id="GO:0005829">
    <property type="term" value="C:cytosol"/>
    <property type="evidence" value="ECO:0007669"/>
    <property type="project" value="TreeGrafter"/>
</dbReference>
<gene>
    <name evidence="10" type="ORF">HW115_11265</name>
</gene>
<evidence type="ECO:0000256" key="3">
    <source>
        <dbReference type="ARBA" id="ARBA00022741"/>
    </source>
</evidence>
<keyword evidence="2" id="KW-0808">Transferase</keyword>
<dbReference type="SUPFAM" id="SSF53067">
    <property type="entry name" value="Actin-like ATPase domain"/>
    <property type="match status" value="2"/>
</dbReference>
<dbReference type="InterPro" id="IPR043129">
    <property type="entry name" value="ATPase_NBD"/>
</dbReference>
<evidence type="ECO:0000256" key="4">
    <source>
        <dbReference type="ARBA" id="ARBA00022777"/>
    </source>
</evidence>
<dbReference type="AlphaFoldDB" id="A0A851GK02"/>
<evidence type="ECO:0000259" key="8">
    <source>
        <dbReference type="Pfam" id="PF00370"/>
    </source>
</evidence>
<dbReference type="GO" id="GO:0006071">
    <property type="term" value="P:glycerol metabolic process"/>
    <property type="evidence" value="ECO:0007669"/>
    <property type="project" value="TreeGrafter"/>
</dbReference>
<protein>
    <submittedName>
        <fullName evidence="10">Rhamnulokinase</fullName>
    </submittedName>
</protein>
<dbReference type="PANTHER" id="PTHR10196:SF93">
    <property type="entry name" value="L-RHAMNULOKINASE"/>
    <property type="match status" value="1"/>
</dbReference>
<dbReference type="Pfam" id="PF02782">
    <property type="entry name" value="FGGY_C"/>
    <property type="match status" value="1"/>
</dbReference>
<dbReference type="InterPro" id="IPR018484">
    <property type="entry name" value="FGGY_N"/>
</dbReference>
<dbReference type="Proteomes" id="UP000557872">
    <property type="component" value="Unassembled WGS sequence"/>
</dbReference>
<organism evidence="10 11">
    <name type="scientific">Oceaniferula marina</name>
    <dbReference type="NCBI Taxonomy" id="2748318"/>
    <lineage>
        <taxon>Bacteria</taxon>
        <taxon>Pseudomonadati</taxon>
        <taxon>Verrucomicrobiota</taxon>
        <taxon>Verrucomicrobiia</taxon>
        <taxon>Verrucomicrobiales</taxon>
        <taxon>Verrucomicrobiaceae</taxon>
        <taxon>Oceaniferula</taxon>
    </lineage>
</organism>
<dbReference type="EMBL" id="JACBAZ010000004">
    <property type="protein sequence ID" value="NWK56191.1"/>
    <property type="molecule type" value="Genomic_DNA"/>
</dbReference>
<evidence type="ECO:0000313" key="11">
    <source>
        <dbReference type="Proteomes" id="UP000557872"/>
    </source>
</evidence>